<dbReference type="AlphaFoldDB" id="A0A839IT66"/>
<reference evidence="2 3" key="1">
    <citation type="submission" date="2020-08" db="EMBL/GenBank/DDBJ databases">
        <title>Oceanospirillum sp. nov. isolated from marine sediment.</title>
        <authorList>
            <person name="Ji X."/>
        </authorList>
    </citation>
    <scope>NUCLEOTIDE SEQUENCE [LARGE SCALE GENOMIC DNA]</scope>
    <source>
        <strain evidence="2 3">D5</strain>
    </source>
</reference>
<feature type="region of interest" description="Disordered" evidence="1">
    <location>
        <begin position="140"/>
        <end position="200"/>
    </location>
</feature>
<accession>A0A839IT66</accession>
<evidence type="ECO:0000313" key="3">
    <source>
        <dbReference type="Proteomes" id="UP000565262"/>
    </source>
</evidence>
<comment type="caution">
    <text evidence="2">The sequence shown here is derived from an EMBL/GenBank/DDBJ whole genome shotgun (WGS) entry which is preliminary data.</text>
</comment>
<dbReference type="EMBL" id="JACJFM010000032">
    <property type="protein sequence ID" value="MBB1488653.1"/>
    <property type="molecule type" value="Genomic_DNA"/>
</dbReference>
<proteinExistence type="predicted"/>
<dbReference type="Proteomes" id="UP000565262">
    <property type="component" value="Unassembled WGS sequence"/>
</dbReference>
<dbReference type="RefSeq" id="WP_182810424.1">
    <property type="nucleotide sequence ID" value="NZ_JACJFM010000032.1"/>
</dbReference>
<organism evidence="2 3">
    <name type="scientific">Oceanospirillum sediminis</name>
    <dbReference type="NCBI Taxonomy" id="2760088"/>
    <lineage>
        <taxon>Bacteria</taxon>
        <taxon>Pseudomonadati</taxon>
        <taxon>Pseudomonadota</taxon>
        <taxon>Gammaproteobacteria</taxon>
        <taxon>Oceanospirillales</taxon>
        <taxon>Oceanospirillaceae</taxon>
        <taxon>Oceanospirillum</taxon>
    </lineage>
</organism>
<protein>
    <submittedName>
        <fullName evidence="2">Uncharacterized protein</fullName>
    </submittedName>
</protein>
<sequence>MAKIILKAEDLTLEFFKDPDFKLSSIIPRDMYTENVSEEWYPDGAAYNLIEGELVCCAKHNYKFMGYPAAVMPEDDRAIDRHVYTLFNAVRRNERLSVFPDEVQVVTDGSTDSSEATEPDAPESVSIADAAKSLADRISEEAKNMSPADMEEAREQLLHLGKTIADSGIDLTESTGETTSEPYQQREKDVTPEKGALPSY</sequence>
<feature type="compositionally biased region" description="Polar residues" evidence="1">
    <location>
        <begin position="172"/>
        <end position="183"/>
    </location>
</feature>
<evidence type="ECO:0000256" key="1">
    <source>
        <dbReference type="SAM" id="MobiDB-lite"/>
    </source>
</evidence>
<gene>
    <name evidence="2" type="ORF">H4O21_18765</name>
</gene>
<keyword evidence="3" id="KW-1185">Reference proteome</keyword>
<name>A0A839IT66_9GAMM</name>
<evidence type="ECO:0000313" key="2">
    <source>
        <dbReference type="EMBL" id="MBB1488653.1"/>
    </source>
</evidence>